<dbReference type="EMBL" id="KI912110">
    <property type="protein sequence ID" value="ETS85930.1"/>
    <property type="molecule type" value="Genomic_DNA"/>
</dbReference>
<dbReference type="RefSeq" id="XP_007830727.1">
    <property type="nucleotide sequence ID" value="XM_007832536.1"/>
</dbReference>
<gene>
    <name evidence="1" type="ORF">PFICI_03955</name>
</gene>
<dbReference type="HOGENOM" id="CLU_1815768_0_0_1"/>
<dbReference type="OMA" id="PPFGPEY"/>
<accession>W3XIT5</accession>
<sequence length="159" mass="16923">MATPSTLEPIPVLLCGKFPSHTKATSEILQPEFKVIKICTNPSEAATAVKALFSSSGSSNGNNNSNSKPILDGIEYDRPRVVIMGGGYSHADFAAIHNVVDGARSVPWVRPLGTKPDGPERLPAQPPSAGEIAGRVRRVLDEHLGELREGGGAGQIWWM</sequence>
<name>W3XIT5_PESFW</name>
<dbReference type="Proteomes" id="UP000030651">
    <property type="component" value="Unassembled WGS sequence"/>
</dbReference>
<organism evidence="1 2">
    <name type="scientific">Pestalotiopsis fici (strain W106-1 / CGMCC3.15140)</name>
    <dbReference type="NCBI Taxonomy" id="1229662"/>
    <lineage>
        <taxon>Eukaryota</taxon>
        <taxon>Fungi</taxon>
        <taxon>Dikarya</taxon>
        <taxon>Ascomycota</taxon>
        <taxon>Pezizomycotina</taxon>
        <taxon>Sordariomycetes</taxon>
        <taxon>Xylariomycetidae</taxon>
        <taxon>Amphisphaeriales</taxon>
        <taxon>Sporocadaceae</taxon>
        <taxon>Pestalotiopsis</taxon>
    </lineage>
</organism>
<proteinExistence type="predicted"/>
<reference evidence="2" key="1">
    <citation type="journal article" date="2015" name="BMC Genomics">
        <title>Genomic and transcriptomic analysis of the endophytic fungus Pestalotiopsis fici reveals its lifestyle and high potential for synthesis of natural products.</title>
        <authorList>
            <person name="Wang X."/>
            <person name="Zhang X."/>
            <person name="Liu L."/>
            <person name="Xiang M."/>
            <person name="Wang W."/>
            <person name="Sun X."/>
            <person name="Che Y."/>
            <person name="Guo L."/>
            <person name="Liu G."/>
            <person name="Guo L."/>
            <person name="Wang C."/>
            <person name="Yin W.B."/>
            <person name="Stadler M."/>
            <person name="Zhang X."/>
            <person name="Liu X."/>
        </authorList>
    </citation>
    <scope>NUCLEOTIDE SEQUENCE [LARGE SCALE GENOMIC DNA]</scope>
    <source>
        <strain evidence="2">W106-1 / CGMCC3.15140</strain>
    </source>
</reference>
<dbReference type="GeneID" id="19268968"/>
<dbReference type="InParanoid" id="W3XIT5"/>
<keyword evidence="2" id="KW-1185">Reference proteome</keyword>
<protein>
    <submittedName>
        <fullName evidence="1">Uncharacterized protein</fullName>
    </submittedName>
</protein>
<dbReference type="OrthoDB" id="3649348at2759"/>
<evidence type="ECO:0000313" key="1">
    <source>
        <dbReference type="EMBL" id="ETS85930.1"/>
    </source>
</evidence>
<dbReference type="KEGG" id="pfy:PFICI_03955"/>
<evidence type="ECO:0000313" key="2">
    <source>
        <dbReference type="Proteomes" id="UP000030651"/>
    </source>
</evidence>
<dbReference type="AlphaFoldDB" id="W3XIT5"/>